<feature type="transmembrane region" description="Helical" evidence="2">
    <location>
        <begin position="6"/>
        <end position="25"/>
    </location>
</feature>
<feature type="region of interest" description="Disordered" evidence="1">
    <location>
        <begin position="43"/>
        <end position="62"/>
    </location>
</feature>
<gene>
    <name evidence="3" type="ORF">ACFO5U_15820</name>
</gene>
<evidence type="ECO:0000256" key="2">
    <source>
        <dbReference type="SAM" id="Phobius"/>
    </source>
</evidence>
<evidence type="ECO:0000256" key="1">
    <source>
        <dbReference type="SAM" id="MobiDB-lite"/>
    </source>
</evidence>
<keyword evidence="4" id="KW-1185">Reference proteome</keyword>
<dbReference type="EMBL" id="JBHSGL010000015">
    <property type="protein sequence ID" value="MFC4714319.1"/>
    <property type="molecule type" value="Genomic_DNA"/>
</dbReference>
<organism evidence="3 4">
    <name type="scientific">Planococcus dechangensis</name>
    <dbReference type="NCBI Taxonomy" id="1176255"/>
    <lineage>
        <taxon>Bacteria</taxon>
        <taxon>Bacillati</taxon>
        <taxon>Bacillota</taxon>
        <taxon>Bacilli</taxon>
        <taxon>Bacillales</taxon>
        <taxon>Caryophanaceae</taxon>
        <taxon>Planococcus</taxon>
    </lineage>
</organism>
<sequence>MHWMMWIFWGFFGVLFIGGYIVDRLTKKKYSLDRKENTLNQDSAKADALRQTGRNNHESGMF</sequence>
<keyword evidence="2" id="KW-0472">Membrane</keyword>
<reference evidence="4" key="1">
    <citation type="journal article" date="2019" name="Int. J. Syst. Evol. Microbiol.">
        <title>The Global Catalogue of Microorganisms (GCM) 10K type strain sequencing project: providing services to taxonomists for standard genome sequencing and annotation.</title>
        <authorList>
            <consortium name="The Broad Institute Genomics Platform"/>
            <consortium name="The Broad Institute Genome Sequencing Center for Infectious Disease"/>
            <person name="Wu L."/>
            <person name="Ma J."/>
        </authorList>
    </citation>
    <scope>NUCLEOTIDE SEQUENCE [LARGE SCALE GENOMIC DNA]</scope>
    <source>
        <strain evidence="4">CGMCC 1.12151</strain>
    </source>
</reference>
<dbReference type="Proteomes" id="UP001595932">
    <property type="component" value="Unassembled WGS sequence"/>
</dbReference>
<dbReference type="RefSeq" id="WP_377280039.1">
    <property type="nucleotide sequence ID" value="NZ_JBHSGL010000015.1"/>
</dbReference>
<keyword evidence="2" id="KW-0812">Transmembrane</keyword>
<proteinExistence type="predicted"/>
<accession>A0ABV9MG79</accession>
<keyword evidence="2" id="KW-1133">Transmembrane helix</keyword>
<evidence type="ECO:0000313" key="3">
    <source>
        <dbReference type="EMBL" id="MFC4714319.1"/>
    </source>
</evidence>
<name>A0ABV9MG79_9BACL</name>
<comment type="caution">
    <text evidence="3">The sequence shown here is derived from an EMBL/GenBank/DDBJ whole genome shotgun (WGS) entry which is preliminary data.</text>
</comment>
<evidence type="ECO:0000313" key="4">
    <source>
        <dbReference type="Proteomes" id="UP001595932"/>
    </source>
</evidence>
<protein>
    <submittedName>
        <fullName evidence="3">Uncharacterized protein</fullName>
    </submittedName>
</protein>